<dbReference type="Proteomes" id="UP000028042">
    <property type="component" value="Unassembled WGS sequence"/>
</dbReference>
<evidence type="ECO:0000256" key="4">
    <source>
        <dbReference type="ARBA" id="ARBA00023136"/>
    </source>
</evidence>
<evidence type="ECO:0000313" key="6">
    <source>
        <dbReference type="EMBL" id="AJA51232.1"/>
    </source>
</evidence>
<dbReference type="GO" id="GO:0022857">
    <property type="term" value="F:transmembrane transporter activity"/>
    <property type="evidence" value="ECO:0007669"/>
    <property type="project" value="InterPro"/>
</dbReference>
<feature type="transmembrane region" description="Helical" evidence="5">
    <location>
        <begin position="146"/>
        <end position="164"/>
    </location>
</feature>
<dbReference type="Proteomes" id="UP000030905">
    <property type="component" value="Chromosome"/>
</dbReference>
<dbReference type="AlphaFoldDB" id="A0A0H3J1I2"/>
<dbReference type="KEGG" id="cpat:CLPA_c11440"/>
<dbReference type="EMBL" id="JPGY02000001">
    <property type="protein sequence ID" value="KRU12760.1"/>
    <property type="molecule type" value="Genomic_DNA"/>
</dbReference>
<comment type="subcellular location">
    <subcellularLocation>
        <location evidence="1">Membrane</location>
        <topology evidence="1">Multi-pass membrane protein</topology>
    </subcellularLocation>
</comment>
<keyword evidence="3 5" id="KW-1133">Transmembrane helix</keyword>
<dbReference type="GO" id="GO:0016020">
    <property type="term" value="C:membrane"/>
    <property type="evidence" value="ECO:0007669"/>
    <property type="project" value="UniProtKB-SubCell"/>
</dbReference>
<name>A0A0H3J1I2_CLOPA</name>
<evidence type="ECO:0000256" key="1">
    <source>
        <dbReference type="ARBA" id="ARBA00004141"/>
    </source>
</evidence>
<feature type="transmembrane region" description="Helical" evidence="5">
    <location>
        <begin position="213"/>
        <end position="232"/>
    </location>
</feature>
<evidence type="ECO:0000256" key="5">
    <source>
        <dbReference type="SAM" id="Phobius"/>
    </source>
</evidence>
<dbReference type="Gene3D" id="1.20.1740.10">
    <property type="entry name" value="Amino acid/polyamine transporter I"/>
    <property type="match status" value="1"/>
</dbReference>
<evidence type="ECO:0000313" key="8">
    <source>
        <dbReference type="Proteomes" id="UP000028042"/>
    </source>
</evidence>
<feature type="transmembrane region" description="Helical" evidence="5">
    <location>
        <begin position="311"/>
        <end position="332"/>
    </location>
</feature>
<feature type="transmembrane region" description="Helical" evidence="5">
    <location>
        <begin position="40"/>
        <end position="59"/>
    </location>
</feature>
<keyword evidence="9" id="KW-1185">Reference proteome</keyword>
<dbReference type="Pfam" id="PF13520">
    <property type="entry name" value="AA_permease_2"/>
    <property type="match status" value="1"/>
</dbReference>
<feature type="transmembrane region" description="Helical" evidence="5">
    <location>
        <begin position="287"/>
        <end position="305"/>
    </location>
</feature>
<feature type="transmembrane region" description="Helical" evidence="5">
    <location>
        <begin position="410"/>
        <end position="429"/>
    </location>
</feature>
<dbReference type="PANTHER" id="PTHR47704">
    <property type="entry name" value="POTASSIUM TRANSPORTER KIMA"/>
    <property type="match status" value="1"/>
</dbReference>
<sequence length="624" mass="68756">MLNKFLDLLIGKPLANEQRGNEKYNVPFGLAVMASDAVSSVAYAAEEILGVLIVAIGLASYQWLGWISLMIIGLLFILTISYLQIIKAYPHGGGAYVVAKENLGIKPGLVAAASLLIDYVLTVAVSASAGMAAIVSAFPSLQSHEVELVVILIIVLTILNLRGVGESSKIFSIPTYLFIISMLFMIVYGLIRYSLYGAPTPMLNVQVKAMGDISLYLVLKAFSSGCSALTGLEAVSNSVPNFKEPSQKNATLVMILLTALIFLIFGGTSILARFYHAYPVSTGSPTVVSQIAFGVFGRTFMFYVVQITTAIILLMACNTAFTGFPMLMYVIAKNRFAPRQFTVRGKRLSFSNGIIALSFVACILVVIFNANTHHLVPLYAVGVFLSFTLAQTGMVIHWKNKKERGWKKRAAINGFGAFVSVITAMIIIYEKFTQGAWIVIVIIPILVFIMLAIGKHYKSVADHLSTSCDELGSADIGKEYNHIVVVPLQSLNKATLNALQYARSLTPNVIALSIYTNEDELKALQNKWKQLDTDILLVTRYSPYRAILTPLLKYIDLIAKSAGEDEKITLLLSQFIVKEWWGGLLHNHTSFLLRETILHNENIVVSTCPYHFHDKYDEDYKDKN</sequence>
<dbReference type="InterPro" id="IPR053153">
    <property type="entry name" value="APC_K+_Transporter"/>
</dbReference>
<dbReference type="PANTHER" id="PTHR47704:SF1">
    <property type="entry name" value="POTASSIUM TRANSPORTER KIMA"/>
    <property type="match status" value="1"/>
</dbReference>
<proteinExistence type="predicted"/>
<dbReference type="GeneID" id="93073334"/>
<dbReference type="PATRIC" id="fig|1262449.3.peg.1819"/>
<feature type="transmembrane region" description="Helical" evidence="5">
    <location>
        <begin position="66"/>
        <end position="89"/>
    </location>
</feature>
<dbReference type="EMBL" id="CP009268">
    <property type="protein sequence ID" value="AJA51232.1"/>
    <property type="molecule type" value="Genomic_DNA"/>
</dbReference>
<accession>A0A0H3J1I2</accession>
<dbReference type="InterPro" id="IPR002293">
    <property type="entry name" value="AA/rel_permease1"/>
</dbReference>
<keyword evidence="4 5" id="KW-0472">Membrane</keyword>
<feature type="transmembrane region" description="Helical" evidence="5">
    <location>
        <begin position="109"/>
        <end position="134"/>
    </location>
</feature>
<feature type="transmembrane region" description="Helical" evidence="5">
    <location>
        <begin position="353"/>
        <end position="370"/>
    </location>
</feature>
<protein>
    <submittedName>
        <fullName evidence="6">Amino acid/polyamine/organocation transporter, APC superfamily</fullName>
    </submittedName>
</protein>
<reference evidence="6 9" key="1">
    <citation type="journal article" date="2015" name="Genome Announc.">
        <title>Complete Genome Sequence of the Nitrogen-Fixing and Solvent-Producing Clostridium pasteurianum DSM 525.</title>
        <authorList>
            <person name="Poehlein A."/>
            <person name="Grosse-Honebrink A."/>
            <person name="Zhang Y."/>
            <person name="Minton N.P."/>
            <person name="Daniel R."/>
        </authorList>
    </citation>
    <scope>NUCLEOTIDE SEQUENCE [LARGE SCALE GENOMIC DNA]</scope>
    <source>
        <strain evidence="6">DSM 525</strain>
        <strain evidence="9">DSM 525 / ATCC 6013</strain>
    </source>
</reference>
<dbReference type="eggNOG" id="COG0531">
    <property type="taxonomic scope" value="Bacteria"/>
</dbReference>
<feature type="transmembrane region" description="Helical" evidence="5">
    <location>
        <begin position="435"/>
        <end position="454"/>
    </location>
</feature>
<reference evidence="7" key="2">
    <citation type="submission" date="2015-10" db="EMBL/GenBank/DDBJ databases">
        <title>Improved Draft Genome Sequence of Clostridium pasteurianum Strain ATCC 6013 (DSM 525) Using a Hybrid Next-Generation Sequencing Approach.</title>
        <authorList>
            <person name="Pyne M.E."/>
            <person name="Utturkar S.M."/>
            <person name="Brown S.D."/>
            <person name="Moo-Young M."/>
            <person name="Chung D.A."/>
            <person name="Chou P.C."/>
        </authorList>
    </citation>
    <scope>NUCLEOTIDE SEQUENCE</scope>
    <source>
        <strain evidence="7">ATCC 6013</strain>
    </source>
</reference>
<keyword evidence="2 5" id="KW-0812">Transmembrane</keyword>
<organism evidence="6 9">
    <name type="scientific">Clostridium pasteurianum DSM 525 = ATCC 6013</name>
    <dbReference type="NCBI Taxonomy" id="1262449"/>
    <lineage>
        <taxon>Bacteria</taxon>
        <taxon>Bacillati</taxon>
        <taxon>Bacillota</taxon>
        <taxon>Clostridia</taxon>
        <taxon>Eubacteriales</taxon>
        <taxon>Clostridiaceae</taxon>
        <taxon>Clostridium</taxon>
    </lineage>
</organism>
<feature type="transmembrane region" description="Helical" evidence="5">
    <location>
        <begin position="252"/>
        <end position="275"/>
    </location>
</feature>
<feature type="transmembrane region" description="Helical" evidence="5">
    <location>
        <begin position="170"/>
        <end position="193"/>
    </location>
</feature>
<evidence type="ECO:0000313" key="9">
    <source>
        <dbReference type="Proteomes" id="UP000030905"/>
    </source>
</evidence>
<dbReference type="KEGG" id="cpae:CPAST_c11440"/>
<dbReference type="RefSeq" id="WP_003444396.1">
    <property type="nucleotide sequence ID" value="NZ_ANZB01000005.1"/>
</dbReference>
<feature type="transmembrane region" description="Helical" evidence="5">
    <location>
        <begin position="376"/>
        <end position="398"/>
    </location>
</feature>
<evidence type="ECO:0000256" key="3">
    <source>
        <dbReference type="ARBA" id="ARBA00022989"/>
    </source>
</evidence>
<evidence type="ECO:0000256" key="2">
    <source>
        <dbReference type="ARBA" id="ARBA00022692"/>
    </source>
</evidence>
<reference evidence="7 8" key="3">
    <citation type="journal article" name="Genome Announc.">
        <title>Improved Draft Genome Sequence of Clostridium pasteurianum Strain ATCC 6013 (DSM 525) Using a Hybrid Next-Generation Sequencing Approach.</title>
        <authorList>
            <person name="Pyne M.E."/>
            <person name="Utturkar S."/>
            <person name="Brown S.D."/>
            <person name="Moo-Young M."/>
            <person name="Chung D.A."/>
            <person name="Chou C.P."/>
        </authorList>
    </citation>
    <scope>NUCLEOTIDE SEQUENCE [LARGE SCALE GENOMIC DNA]</scope>
    <source>
        <strain evidence="7 8">ATCC 6013</strain>
    </source>
</reference>
<evidence type="ECO:0000313" key="7">
    <source>
        <dbReference type="EMBL" id="KRU12760.1"/>
    </source>
</evidence>
<gene>
    <name evidence="6" type="ORF">CLPA_c11440</name>
    <name evidence="7" type="ORF">CP6013_02008</name>
</gene>